<sequence length="287" mass="32072">MELLLDAASPGAFHNSGERFDPPKCYPNTRLAILAKLTDWIIGSFGWEGYIMWVYGPAGSGKSAIAQTIAEMCHAKNILLASFFFSRSDPKRNNEKPLAASIAYQVAVNLPQSRSLIESVVEKDPAIFQRSFQVQLNALVLEPLIQISQTGIFSVTQVPYLIIIDGLDECLETKVQRHILDAISESLYLSQYSVPLMFLFSSRAEQDINLAFSTPAFEGVSSHLVLDDTYHPKTDIRQYFDGCFSEIKRTHLQKEHVPPTWPTAADISTLVEKSSGQFIYAATVIRY</sequence>
<dbReference type="InterPro" id="IPR027417">
    <property type="entry name" value="P-loop_NTPase"/>
</dbReference>
<reference evidence="4" key="1">
    <citation type="journal article" date="2014" name="Proc. Natl. Acad. Sci. U.S.A.">
        <title>Extensive sampling of basidiomycete genomes demonstrates inadequacy of the white-rot/brown-rot paradigm for wood decay fungi.</title>
        <authorList>
            <person name="Riley R."/>
            <person name="Salamov A.A."/>
            <person name="Brown D.W."/>
            <person name="Nagy L.G."/>
            <person name="Floudas D."/>
            <person name="Held B.W."/>
            <person name="Levasseur A."/>
            <person name="Lombard V."/>
            <person name="Morin E."/>
            <person name="Otillar R."/>
            <person name="Lindquist E.A."/>
            <person name="Sun H."/>
            <person name="LaButti K.M."/>
            <person name="Schmutz J."/>
            <person name="Jabbour D."/>
            <person name="Luo H."/>
            <person name="Baker S.E."/>
            <person name="Pisabarro A.G."/>
            <person name="Walton J.D."/>
            <person name="Blanchette R.A."/>
            <person name="Henrissat B."/>
            <person name="Martin F."/>
            <person name="Cullen D."/>
            <person name="Hibbett D.S."/>
            <person name="Grigoriev I.V."/>
        </authorList>
    </citation>
    <scope>NUCLEOTIDE SEQUENCE [LARGE SCALE GENOMIC DNA]</scope>
    <source>
        <strain evidence="4">CBS 339.88</strain>
    </source>
</reference>
<dbReference type="STRING" id="685588.A0A067SBC7"/>
<name>A0A067SBC7_GALM3</name>
<feature type="domain" description="Nephrocystin 3-like N-terminal" evidence="2">
    <location>
        <begin position="50"/>
        <end position="203"/>
    </location>
</feature>
<dbReference type="AlphaFoldDB" id="A0A067SBC7"/>
<dbReference type="EMBL" id="KL142410">
    <property type="protein sequence ID" value="KDR68171.1"/>
    <property type="molecule type" value="Genomic_DNA"/>
</dbReference>
<protein>
    <recommendedName>
        <fullName evidence="2">Nephrocystin 3-like N-terminal domain-containing protein</fullName>
    </recommendedName>
</protein>
<gene>
    <name evidence="3" type="ORF">GALMADRAFT_79011</name>
</gene>
<evidence type="ECO:0000256" key="1">
    <source>
        <dbReference type="ARBA" id="ARBA00022737"/>
    </source>
</evidence>
<dbReference type="PANTHER" id="PTHR10039:SF16">
    <property type="entry name" value="GPI INOSITOL-DEACYLASE"/>
    <property type="match status" value="1"/>
</dbReference>
<dbReference type="Pfam" id="PF24883">
    <property type="entry name" value="NPHP3_N"/>
    <property type="match status" value="1"/>
</dbReference>
<evidence type="ECO:0000313" key="4">
    <source>
        <dbReference type="Proteomes" id="UP000027222"/>
    </source>
</evidence>
<dbReference type="PANTHER" id="PTHR10039">
    <property type="entry name" value="AMELOGENIN"/>
    <property type="match status" value="1"/>
</dbReference>
<dbReference type="Proteomes" id="UP000027222">
    <property type="component" value="Unassembled WGS sequence"/>
</dbReference>
<dbReference type="SUPFAM" id="SSF52540">
    <property type="entry name" value="P-loop containing nucleoside triphosphate hydrolases"/>
    <property type="match status" value="1"/>
</dbReference>
<keyword evidence="1" id="KW-0677">Repeat</keyword>
<keyword evidence="4" id="KW-1185">Reference proteome</keyword>
<evidence type="ECO:0000259" key="2">
    <source>
        <dbReference type="Pfam" id="PF24883"/>
    </source>
</evidence>
<dbReference type="HOGENOM" id="CLU_000288_6_10_1"/>
<proteinExistence type="predicted"/>
<organism evidence="3 4">
    <name type="scientific">Galerina marginata (strain CBS 339.88)</name>
    <dbReference type="NCBI Taxonomy" id="685588"/>
    <lineage>
        <taxon>Eukaryota</taxon>
        <taxon>Fungi</taxon>
        <taxon>Dikarya</taxon>
        <taxon>Basidiomycota</taxon>
        <taxon>Agaricomycotina</taxon>
        <taxon>Agaricomycetes</taxon>
        <taxon>Agaricomycetidae</taxon>
        <taxon>Agaricales</taxon>
        <taxon>Agaricineae</taxon>
        <taxon>Strophariaceae</taxon>
        <taxon>Galerina</taxon>
    </lineage>
</organism>
<dbReference type="InterPro" id="IPR056884">
    <property type="entry name" value="NPHP3-like_N"/>
</dbReference>
<accession>A0A067SBC7</accession>
<evidence type="ECO:0000313" key="3">
    <source>
        <dbReference type="EMBL" id="KDR68171.1"/>
    </source>
</evidence>
<feature type="non-terminal residue" evidence="3">
    <location>
        <position position="287"/>
    </location>
</feature>
<dbReference type="Gene3D" id="3.40.50.300">
    <property type="entry name" value="P-loop containing nucleotide triphosphate hydrolases"/>
    <property type="match status" value="1"/>
</dbReference>
<dbReference type="OrthoDB" id="5967843at2759"/>